<gene>
    <name evidence="2" type="ORF">SCHPADRAFT_986431</name>
</gene>
<dbReference type="OrthoDB" id="3332345at2759"/>
<accession>A0A0H2R524</accession>
<evidence type="ECO:0000256" key="1">
    <source>
        <dbReference type="SAM" id="MobiDB-lite"/>
    </source>
</evidence>
<dbReference type="AlphaFoldDB" id="A0A0H2R524"/>
<keyword evidence="3" id="KW-1185">Reference proteome</keyword>
<name>A0A0H2R524_9AGAM</name>
<protein>
    <submittedName>
        <fullName evidence="2">Uncharacterized protein</fullName>
    </submittedName>
</protein>
<evidence type="ECO:0000313" key="2">
    <source>
        <dbReference type="EMBL" id="KLO06427.1"/>
    </source>
</evidence>
<dbReference type="InParanoid" id="A0A0H2R524"/>
<feature type="region of interest" description="Disordered" evidence="1">
    <location>
        <begin position="292"/>
        <end position="317"/>
    </location>
</feature>
<sequence length="349" mass="39824">MLARHNGFFHYEMTPEENIDMPRRHLDRKTCVDVFVFNENEVIGILVGENDTFHSTGHFPVLVGYNELGQALYFAEVHRNQSNYRTCVTEGASTAVFEDESGTTCSSNTFVVAVLRSDPSDYRAHTGSCIEGAMDPTGPLHWRRLWPTEDPSLQDIMGGRDYLDMKTHLRPIFDICTDDAEWEVIFNQELQNNTLETPPSADSELLGSENLHYFRVLPFAKNRTVSPASSNGSETCDDQYHKAATILHYETYGNYYSDEELGIETSNFSICKASDEGTANHNPAVSVHCSKPLESQRENEVHMEDADSSGYRESEMRNKEEDAEYWREMYLFSQKEIAKLKTELRGRHL</sequence>
<dbReference type="Proteomes" id="UP000053477">
    <property type="component" value="Unassembled WGS sequence"/>
</dbReference>
<evidence type="ECO:0000313" key="3">
    <source>
        <dbReference type="Proteomes" id="UP000053477"/>
    </source>
</evidence>
<feature type="compositionally biased region" description="Basic and acidic residues" evidence="1">
    <location>
        <begin position="294"/>
        <end position="317"/>
    </location>
</feature>
<reference evidence="2 3" key="1">
    <citation type="submission" date="2015-04" db="EMBL/GenBank/DDBJ databases">
        <title>Complete genome sequence of Schizopora paradoxa KUC8140, a cosmopolitan wood degrader in East Asia.</title>
        <authorList>
            <consortium name="DOE Joint Genome Institute"/>
            <person name="Min B."/>
            <person name="Park H."/>
            <person name="Jang Y."/>
            <person name="Kim J.-J."/>
            <person name="Kim K.H."/>
            <person name="Pangilinan J."/>
            <person name="Lipzen A."/>
            <person name="Riley R."/>
            <person name="Grigoriev I.V."/>
            <person name="Spatafora J.W."/>
            <person name="Choi I.-G."/>
        </authorList>
    </citation>
    <scope>NUCLEOTIDE SEQUENCE [LARGE SCALE GENOMIC DNA]</scope>
    <source>
        <strain evidence="2 3">KUC8140</strain>
    </source>
</reference>
<organism evidence="2 3">
    <name type="scientific">Schizopora paradoxa</name>
    <dbReference type="NCBI Taxonomy" id="27342"/>
    <lineage>
        <taxon>Eukaryota</taxon>
        <taxon>Fungi</taxon>
        <taxon>Dikarya</taxon>
        <taxon>Basidiomycota</taxon>
        <taxon>Agaricomycotina</taxon>
        <taxon>Agaricomycetes</taxon>
        <taxon>Hymenochaetales</taxon>
        <taxon>Schizoporaceae</taxon>
        <taxon>Schizopora</taxon>
    </lineage>
</organism>
<proteinExistence type="predicted"/>
<dbReference type="EMBL" id="KQ086208">
    <property type="protein sequence ID" value="KLO06427.1"/>
    <property type="molecule type" value="Genomic_DNA"/>
</dbReference>